<dbReference type="Pfam" id="PF13020">
    <property type="entry name" value="NOV_C"/>
    <property type="match status" value="1"/>
</dbReference>
<evidence type="ECO:0000313" key="3">
    <source>
        <dbReference type="EMBL" id="CAB3983907.1"/>
    </source>
</evidence>
<name>A0A6S7G3M4_PARCT</name>
<evidence type="ECO:0000259" key="2">
    <source>
        <dbReference type="Pfam" id="PF13020"/>
    </source>
</evidence>
<dbReference type="InterPro" id="IPR052957">
    <property type="entry name" value="Auxin_embryo_med"/>
</dbReference>
<dbReference type="Gene3D" id="4.10.860.130">
    <property type="match status" value="1"/>
</dbReference>
<feature type="compositionally biased region" description="Polar residues" evidence="1">
    <location>
        <begin position="1403"/>
        <end position="1414"/>
    </location>
</feature>
<accession>A0A6S7G3M4</accession>
<proteinExistence type="predicted"/>
<feature type="domain" description="Protein NO VEIN C-terminal" evidence="2">
    <location>
        <begin position="1531"/>
        <end position="1614"/>
    </location>
</feature>
<evidence type="ECO:0000313" key="4">
    <source>
        <dbReference type="Proteomes" id="UP001152795"/>
    </source>
</evidence>
<protein>
    <recommendedName>
        <fullName evidence="2">Protein NO VEIN C-terminal domain-containing protein</fullName>
    </recommendedName>
</protein>
<feature type="compositionally biased region" description="Polar residues" evidence="1">
    <location>
        <begin position="1293"/>
        <end position="1312"/>
    </location>
</feature>
<feature type="region of interest" description="Disordered" evidence="1">
    <location>
        <begin position="1388"/>
        <end position="1436"/>
    </location>
</feature>
<dbReference type="Proteomes" id="UP001152795">
    <property type="component" value="Unassembled WGS sequence"/>
</dbReference>
<dbReference type="OrthoDB" id="1262810at2759"/>
<feature type="non-terminal residue" evidence="3">
    <location>
        <position position="1641"/>
    </location>
</feature>
<sequence>FVSSAKEAILECSTASGRSFAYSRNNMTQTSEGVYQRCHRRSLICLSDIYGGLCRMPWTCPCRLHQFACHRPEVNQYSQEPLIAELTQRSSISPQLNDLLNILVHWSKVIGVILRDSHGVAQVRYITGNKILRILKKKESRQTLVSNTTREMFRRDCGDKLIEITHSKGVDLWFVVKKELSASSMKEDIQSTEIALAFPLPPRSEEGIFCKSLIQQPVFAFLPLRSYGFRFIIQADFDVPSSREDVDKDSAWNQWLRQEIANLFVQAFDDFKIHDCFLGVASIVQLLQFIPLEDEVLDFFKPVTQTILEGISRKQCIPVIAKHSSNDTIFDMDTKSNHSETARDSEIEIEWVFPSQVVVAEDYLIEELIRDQILNRYLSKYYLHPDLRADLHAPLRRVLGIETISCQHLIDIGKTIASEVKIKMETQQDAATGFFEAFAQWVAKWLCSVYRCLERERDCSDETLHEIAQINIFPLSSGQCTSIFDRPVFLPLQDTIKGEQAKNKASRRAAEIVHREMLSLHPLILESLDDIGKSQVRKLLERLQVKCLTSRDLIKHHIMPALQATQNKSVSHPDVMFSYIVYIKDQWDLDPVVCNLQELRSCALIKTSKGFVNPSLEPVHFTVEYGNKINLQKQFPSVPWTVVENSYITSVKESCDSWEKFLSALGVVHFLAIERKDASLNKCQLPSSVWSSISDFWLQATGSYIIKDYGSSELDILLSAGSNDELMKLAEILDQNWDEMYSKYMDVPYLDEKGKVLGQTFSSFFLNLREKPWLPTWSFKSSAKPLQCCPRDVFMPKPEVNRLLGDHALYGTPSLVNEKFLKALGIRTSVNFDTLVSELVKWVETTLGNEDGGFTTSLDHMTNVYHFLESQIKNNDERKKYLEDVTKIKPVIFVPSFCNNTSSPSDENTTRKILGTFLPPKRVYWSDPSNLMQLYRKEAFIFTDPRRMLDRYYPNLESFFVEFLRIDKSPNLKEYLNLLETISSQNSMASGPIVDDMMRVYDVIAIKCLDQEKSTRFVKGQLSNLKVFPTTEEKWVSLEEKPLFCDNKSLAKLFRDVESQNKDDEGSHVKACEEKVHFINMGLQPRHRNRKRNEPFSNEEDKNFHIRKRVEKFFRDVCDMENLSECVSLEIISTLASECPALQLFLFLWIPYIQRFVYYKHMDQHDKHQELGMPTSLSNVKCFSAEELEVVYRLSTHPKITVSTKKTCGIENNTYLTFYVTDKELKDTKNIIQELAQLFVRPENVVNFRNFLHLLTQRSEDGIENYMESQELDPLPDDVTEWMVPEPPPIQISMPTTEPSDETLTSLDSTISPEPERPTEMQETDNETRGLQCWPPRAPGHGTPIVNGIRNKNPATEQILAAWPPPAPPDAYVSPKVEVVTAPALNDWQPQSQYDPRLVSGPTALSNGAINPGNQAEHDSNDQTTLPLADESRSQPAVQVIQSQPNVSEFNSNVSANETRNIPNTPARVSYDDVTRQPRYDVTRQLQYVRPLELGNIRVELEEVDLGTALGGTELISLAQSANAEEIGRWGEECVYIMLKNIEVNNQVIWVNESVESGLPYDIVIKGKEVEMFIEIKSTSTSEKHVLEISSHEIKCAFEKQENYHLYRVYNAGNPNDCRVARLCNLASNLDRKAVSLFILI</sequence>
<keyword evidence="4" id="KW-1185">Reference proteome</keyword>
<dbReference type="PANTHER" id="PTHR32387">
    <property type="entry name" value="WU:FJ29H11"/>
    <property type="match status" value="1"/>
</dbReference>
<organism evidence="3 4">
    <name type="scientific">Paramuricea clavata</name>
    <name type="common">Red gorgonian</name>
    <name type="synonym">Violescent sea-whip</name>
    <dbReference type="NCBI Taxonomy" id="317549"/>
    <lineage>
        <taxon>Eukaryota</taxon>
        <taxon>Metazoa</taxon>
        <taxon>Cnidaria</taxon>
        <taxon>Anthozoa</taxon>
        <taxon>Octocorallia</taxon>
        <taxon>Malacalcyonacea</taxon>
        <taxon>Plexauridae</taxon>
        <taxon>Paramuricea</taxon>
    </lineage>
</organism>
<dbReference type="PANTHER" id="PTHR32387:SF0">
    <property type="entry name" value="PROTEIN NO VEIN"/>
    <property type="match status" value="1"/>
</dbReference>
<comment type="caution">
    <text evidence="3">The sequence shown here is derived from an EMBL/GenBank/DDBJ whole genome shotgun (WGS) entry which is preliminary data.</text>
</comment>
<dbReference type="EMBL" id="CACRXK020000673">
    <property type="protein sequence ID" value="CAB3983907.1"/>
    <property type="molecule type" value="Genomic_DNA"/>
</dbReference>
<feature type="region of interest" description="Disordered" evidence="1">
    <location>
        <begin position="1289"/>
        <end position="1324"/>
    </location>
</feature>
<evidence type="ECO:0000256" key="1">
    <source>
        <dbReference type="SAM" id="MobiDB-lite"/>
    </source>
</evidence>
<reference evidence="3" key="1">
    <citation type="submission" date="2020-04" db="EMBL/GenBank/DDBJ databases">
        <authorList>
            <person name="Alioto T."/>
            <person name="Alioto T."/>
            <person name="Gomez Garrido J."/>
        </authorList>
    </citation>
    <scope>NUCLEOTIDE SEQUENCE</scope>
    <source>
        <strain evidence="3">A484AB</strain>
    </source>
</reference>
<gene>
    <name evidence="3" type="ORF">PACLA_8A048277</name>
</gene>
<dbReference type="InterPro" id="IPR024975">
    <property type="entry name" value="NOV_C"/>
</dbReference>